<dbReference type="AlphaFoldDB" id="A0A4C1USS3"/>
<gene>
    <name evidence="1" type="ORF">EVAR_93320_1</name>
</gene>
<reference evidence="1 2" key="1">
    <citation type="journal article" date="2019" name="Commun. Biol.">
        <title>The bagworm genome reveals a unique fibroin gene that provides high tensile strength.</title>
        <authorList>
            <person name="Kono N."/>
            <person name="Nakamura H."/>
            <person name="Ohtoshi R."/>
            <person name="Tomita M."/>
            <person name="Numata K."/>
            <person name="Arakawa K."/>
        </authorList>
    </citation>
    <scope>NUCLEOTIDE SEQUENCE [LARGE SCALE GENOMIC DNA]</scope>
</reference>
<keyword evidence="2" id="KW-1185">Reference proteome</keyword>
<evidence type="ECO:0000313" key="2">
    <source>
        <dbReference type="Proteomes" id="UP000299102"/>
    </source>
</evidence>
<proteinExistence type="predicted"/>
<sequence length="136" mass="15110">MDLRLKRIQTYRTTLSKRPYIEVAVSEKNSLERERVNSQNISLVIVEGRVALPPLNVGTQDPARNSGSWFQTRVRGDIAAALELYPYSQQPASPPSVMQNSSSSRARGTLHIVGKLHGVRNAVFRQGDRAGVWPNA</sequence>
<protein>
    <submittedName>
        <fullName evidence="1">Uncharacterized protein</fullName>
    </submittedName>
</protein>
<accession>A0A4C1USS3</accession>
<organism evidence="1 2">
    <name type="scientific">Eumeta variegata</name>
    <name type="common">Bagworm moth</name>
    <name type="synonym">Eumeta japonica</name>
    <dbReference type="NCBI Taxonomy" id="151549"/>
    <lineage>
        <taxon>Eukaryota</taxon>
        <taxon>Metazoa</taxon>
        <taxon>Ecdysozoa</taxon>
        <taxon>Arthropoda</taxon>
        <taxon>Hexapoda</taxon>
        <taxon>Insecta</taxon>
        <taxon>Pterygota</taxon>
        <taxon>Neoptera</taxon>
        <taxon>Endopterygota</taxon>
        <taxon>Lepidoptera</taxon>
        <taxon>Glossata</taxon>
        <taxon>Ditrysia</taxon>
        <taxon>Tineoidea</taxon>
        <taxon>Psychidae</taxon>
        <taxon>Oiketicinae</taxon>
        <taxon>Eumeta</taxon>
    </lineage>
</organism>
<dbReference type="EMBL" id="BGZK01000221">
    <property type="protein sequence ID" value="GBP29523.1"/>
    <property type="molecule type" value="Genomic_DNA"/>
</dbReference>
<comment type="caution">
    <text evidence="1">The sequence shown here is derived from an EMBL/GenBank/DDBJ whole genome shotgun (WGS) entry which is preliminary data.</text>
</comment>
<evidence type="ECO:0000313" key="1">
    <source>
        <dbReference type="EMBL" id="GBP29523.1"/>
    </source>
</evidence>
<name>A0A4C1USS3_EUMVA</name>
<dbReference type="Proteomes" id="UP000299102">
    <property type="component" value="Unassembled WGS sequence"/>
</dbReference>